<evidence type="ECO:0000256" key="1">
    <source>
        <dbReference type="ARBA" id="ARBA00009353"/>
    </source>
</evidence>
<evidence type="ECO:0000259" key="2">
    <source>
        <dbReference type="Pfam" id="PF01370"/>
    </source>
</evidence>
<evidence type="ECO:0000313" key="5">
    <source>
        <dbReference type="Proteomes" id="UP000306985"/>
    </source>
</evidence>
<dbReference type="Pfam" id="PF01370">
    <property type="entry name" value="Epimerase"/>
    <property type="match status" value="1"/>
</dbReference>
<dbReference type="AlphaFoldDB" id="A0A4U6QLM4"/>
<dbReference type="SUPFAM" id="SSF51735">
    <property type="entry name" value="NAD(P)-binding Rossmann-fold domains"/>
    <property type="match status" value="1"/>
</dbReference>
<evidence type="ECO:0000259" key="3">
    <source>
        <dbReference type="Pfam" id="PF08338"/>
    </source>
</evidence>
<proteinExistence type="inferred from homology"/>
<organism evidence="4 5">
    <name type="scientific">Nakamurella flava</name>
    <dbReference type="NCBI Taxonomy" id="2576308"/>
    <lineage>
        <taxon>Bacteria</taxon>
        <taxon>Bacillati</taxon>
        <taxon>Actinomycetota</taxon>
        <taxon>Actinomycetes</taxon>
        <taxon>Nakamurellales</taxon>
        <taxon>Nakamurellaceae</taxon>
        <taxon>Nakamurella</taxon>
    </lineage>
</organism>
<reference evidence="4 5" key="1">
    <citation type="submission" date="2019-05" db="EMBL/GenBank/DDBJ databases">
        <title>Nakamurella sp. N5BH11, whole genome shotgun sequence.</title>
        <authorList>
            <person name="Tuo L."/>
        </authorList>
    </citation>
    <scope>NUCLEOTIDE SEQUENCE [LARGE SCALE GENOMIC DNA]</scope>
    <source>
        <strain evidence="4 5">N5BH11</strain>
    </source>
</reference>
<dbReference type="InterPro" id="IPR036291">
    <property type="entry name" value="NAD(P)-bd_dom_sf"/>
</dbReference>
<dbReference type="InterPro" id="IPR013549">
    <property type="entry name" value="DUF1731"/>
</dbReference>
<comment type="caution">
    <text evidence="4">The sequence shown here is derived from an EMBL/GenBank/DDBJ whole genome shotgun (WGS) entry which is preliminary data.</text>
</comment>
<keyword evidence="5" id="KW-1185">Reference proteome</keyword>
<gene>
    <name evidence="4" type="ORF">FDO65_06060</name>
</gene>
<dbReference type="NCBIfam" id="TIGR01777">
    <property type="entry name" value="yfcH"/>
    <property type="match status" value="1"/>
</dbReference>
<dbReference type="Proteomes" id="UP000306985">
    <property type="component" value="Unassembled WGS sequence"/>
</dbReference>
<dbReference type="PANTHER" id="PTHR11092">
    <property type="entry name" value="SUGAR NUCLEOTIDE EPIMERASE RELATED"/>
    <property type="match status" value="1"/>
</dbReference>
<sequence>MRIIAAGVSGFLGARLTSALTADGHDVVRLVRRPAQGPAESTWDPDRGQLDHAVFDGADAVINLCGAGIGDHRWTHQYKQLLWSSRVTPTRVLAEECAQSGVPTLLNASGTGFYGARHDTRIDTERSPAGETFLAEVCVDWEAATDAAVQDDVRVVLLRTAPVIGRDGGMLTQLAPVIKLGLGGRLGRGDQWFPWISVTDWVRAVRHLLGSTVDGAVNMTAPYPVTNAEFMSALARQYHRPAPWVVPAPALHLVLGQFAEELLGGQRAVPTVLHDDGFEFSHRTLDVALAAELG</sequence>
<dbReference type="InterPro" id="IPR001509">
    <property type="entry name" value="Epimerase_deHydtase"/>
</dbReference>
<evidence type="ECO:0000313" key="4">
    <source>
        <dbReference type="EMBL" id="TKV61189.1"/>
    </source>
</evidence>
<dbReference type="OrthoDB" id="9801773at2"/>
<dbReference type="RefSeq" id="WP_137448493.1">
    <property type="nucleotide sequence ID" value="NZ_SZZH01000001.1"/>
</dbReference>
<dbReference type="PANTHER" id="PTHR11092:SF0">
    <property type="entry name" value="EPIMERASE FAMILY PROTEIN SDR39U1"/>
    <property type="match status" value="1"/>
</dbReference>
<dbReference type="Gene3D" id="3.40.50.720">
    <property type="entry name" value="NAD(P)-binding Rossmann-like Domain"/>
    <property type="match status" value="1"/>
</dbReference>
<feature type="domain" description="DUF1731" evidence="3">
    <location>
        <begin position="246"/>
        <end position="291"/>
    </location>
</feature>
<dbReference type="EMBL" id="SZZH01000001">
    <property type="protein sequence ID" value="TKV61189.1"/>
    <property type="molecule type" value="Genomic_DNA"/>
</dbReference>
<dbReference type="InterPro" id="IPR010099">
    <property type="entry name" value="SDR39U1"/>
</dbReference>
<feature type="domain" description="NAD-dependent epimerase/dehydratase" evidence="2">
    <location>
        <begin position="6"/>
        <end position="211"/>
    </location>
</feature>
<accession>A0A4U6QLM4</accession>
<protein>
    <submittedName>
        <fullName evidence="4">TIGR01777 family protein</fullName>
    </submittedName>
</protein>
<comment type="similarity">
    <text evidence="1">Belongs to the NAD(P)-dependent epimerase/dehydratase family. SDR39U1 subfamily.</text>
</comment>
<name>A0A4U6QLM4_9ACTN</name>
<dbReference type="Pfam" id="PF08338">
    <property type="entry name" value="DUF1731"/>
    <property type="match status" value="1"/>
</dbReference>